<evidence type="ECO:0000313" key="5">
    <source>
        <dbReference type="Proteomes" id="UP000434957"/>
    </source>
</evidence>
<organism evidence="2 4">
    <name type="scientific">Phytophthora rubi</name>
    <dbReference type="NCBI Taxonomy" id="129364"/>
    <lineage>
        <taxon>Eukaryota</taxon>
        <taxon>Sar</taxon>
        <taxon>Stramenopiles</taxon>
        <taxon>Oomycota</taxon>
        <taxon>Peronosporomycetes</taxon>
        <taxon>Peronosporales</taxon>
        <taxon>Peronosporaceae</taxon>
        <taxon>Phytophthora</taxon>
    </lineage>
</organism>
<dbReference type="EMBL" id="QXFV01005115">
    <property type="protein sequence ID" value="KAE8966282.1"/>
    <property type="molecule type" value="Genomic_DNA"/>
</dbReference>
<dbReference type="Proteomes" id="UP000429607">
    <property type="component" value="Unassembled WGS sequence"/>
</dbReference>
<evidence type="ECO:0000313" key="2">
    <source>
        <dbReference type="EMBL" id="KAE8966282.1"/>
    </source>
</evidence>
<feature type="compositionally biased region" description="Polar residues" evidence="1">
    <location>
        <begin position="114"/>
        <end position="123"/>
    </location>
</feature>
<keyword evidence="5" id="KW-1185">Reference proteome</keyword>
<evidence type="ECO:0000256" key="1">
    <source>
        <dbReference type="SAM" id="MobiDB-lite"/>
    </source>
</evidence>
<accession>A0A6A3HAX4</accession>
<feature type="region of interest" description="Disordered" evidence="1">
    <location>
        <begin position="1"/>
        <end position="123"/>
    </location>
</feature>
<evidence type="ECO:0000313" key="3">
    <source>
        <dbReference type="EMBL" id="KAE9276717.1"/>
    </source>
</evidence>
<dbReference type="Proteomes" id="UP000434957">
    <property type="component" value="Unassembled WGS sequence"/>
</dbReference>
<evidence type="ECO:0000313" key="4">
    <source>
        <dbReference type="Proteomes" id="UP000429607"/>
    </source>
</evidence>
<dbReference type="AlphaFoldDB" id="A0A6A3HAX4"/>
<feature type="compositionally biased region" description="Low complexity" evidence="1">
    <location>
        <begin position="80"/>
        <end position="105"/>
    </location>
</feature>
<reference evidence="2 4" key="1">
    <citation type="submission" date="2018-09" db="EMBL/GenBank/DDBJ databases">
        <title>Genomic investigation of the strawberry pathogen Phytophthora fragariae indicates pathogenicity is determined by transcriptional variation in three key races.</title>
        <authorList>
            <person name="Adams T.M."/>
            <person name="Armitage A.D."/>
            <person name="Sobczyk M.K."/>
            <person name="Bates H.J."/>
            <person name="Dunwell J.M."/>
            <person name="Nellist C.F."/>
            <person name="Harrison R.J."/>
        </authorList>
    </citation>
    <scope>NUCLEOTIDE SEQUENCE [LARGE SCALE GENOMIC DNA]</scope>
    <source>
        <strain evidence="2 4">SCRP249</strain>
        <strain evidence="3 5">SCRP333</strain>
    </source>
</reference>
<feature type="compositionally biased region" description="Acidic residues" evidence="1">
    <location>
        <begin position="26"/>
        <end position="48"/>
    </location>
</feature>
<proteinExistence type="predicted"/>
<comment type="caution">
    <text evidence="2">The sequence shown here is derived from an EMBL/GenBank/DDBJ whole genome shotgun (WGS) entry which is preliminary data.</text>
</comment>
<name>A0A6A3HAX4_9STRA</name>
<sequence length="123" mass="12744">MRSAVAARTIAGSSKKIAPRKKHAEEPDDGDDDSDHVDDGEDGDDEEREAVGTQEVDGAVSSKATYNMNSTLKASMDTSGPTKKPAGVAKKPAVVTKKPVGAKKPMGGEKSTAVKWSTAASSK</sequence>
<protein>
    <submittedName>
        <fullName evidence="2">Uncharacterized protein</fullName>
    </submittedName>
</protein>
<dbReference type="EMBL" id="QXFT01004640">
    <property type="protein sequence ID" value="KAE9276717.1"/>
    <property type="molecule type" value="Genomic_DNA"/>
</dbReference>
<feature type="compositionally biased region" description="Polar residues" evidence="1">
    <location>
        <begin position="62"/>
        <end position="79"/>
    </location>
</feature>
<gene>
    <name evidence="2" type="ORF">PR001_g28461</name>
    <name evidence="3" type="ORF">PR003_g28989</name>
</gene>